<dbReference type="NCBIfam" id="TIGR03521">
    <property type="entry name" value="GldG"/>
    <property type="match status" value="1"/>
</dbReference>
<dbReference type="Pfam" id="PF09822">
    <property type="entry name" value="ABC_transp_aux"/>
    <property type="match status" value="1"/>
</dbReference>
<keyword evidence="1" id="KW-1133">Transmembrane helix</keyword>
<keyword evidence="5" id="KW-1185">Reference proteome</keyword>
<keyword evidence="1" id="KW-0812">Transmembrane</keyword>
<sequence length="560" mass="62568">MVKLQQNPAIRLLLFLLILAAVNIAGQFIYTRIDFTKEKRFTLTDKSKSILKEGNKPITITVFLEGDLPAAFKRLRNATKDLLTDYKAYYGTSFKVIFVDPISGLSASEQDTVLNNLYQAGIEPTTLNIKNDNGFAQKTIFPMAMVDANGNQFPVKLLQNLDADGNYEENINNSIQNLEYLFTSAIQKVLSGQHPRIGFTEGNGELSDVFLSDAINSLSDSYEVGRVNLNDITKAGLDKLNVLIIAKPQKEFTEAEKYKINYFVMNGGKVVWSIDQVNADLDSMGKRGEQLAFNNKLNLDDQLFMYGARINYNLIADANCIEIPLAMGGGQGQIQMAPWVYYPLLMPDKVNNLVKNIDGIRSEFASTVDTIGVKGVSKKIILQSSAFNKVHNTPKLLSLQMVAEQPNPKEYASVPQTVGVLLEGSFPSVFLNRSVPAGIAEAYPLPAQGKPTKMVVIGDGDVFKNQVSNRDGSAFPLGFDRYTQRTYGNKTLLLNIADYLSNDNNLISLRNKEVKIRLLDKAVLHADKLYWQLINVLLPITLLILFAIFQHYYRKRKYAR</sequence>
<proteinExistence type="predicted"/>
<feature type="transmembrane region" description="Helical" evidence="1">
    <location>
        <begin position="529"/>
        <end position="553"/>
    </location>
</feature>
<dbReference type="OrthoDB" id="9777219at2"/>
<dbReference type="Pfam" id="PF23357">
    <property type="entry name" value="DUF7088"/>
    <property type="match status" value="1"/>
</dbReference>
<accession>A0A4R6ST22</accession>
<dbReference type="EMBL" id="SNYC01000005">
    <property type="protein sequence ID" value="TDQ08555.1"/>
    <property type="molecule type" value="Genomic_DNA"/>
</dbReference>
<dbReference type="InterPro" id="IPR019863">
    <property type="entry name" value="Motility-assoc_ABC-rel_GldG"/>
</dbReference>
<evidence type="ECO:0000256" key="1">
    <source>
        <dbReference type="SAM" id="Phobius"/>
    </source>
</evidence>
<keyword evidence="1" id="KW-0472">Membrane</keyword>
<dbReference type="RefSeq" id="WP_133576912.1">
    <property type="nucleotide sequence ID" value="NZ_SNYC01000005.1"/>
</dbReference>
<name>A0A4R6ST22_9SPHI</name>
<feature type="transmembrane region" description="Helical" evidence="1">
    <location>
        <begin position="12"/>
        <end position="30"/>
    </location>
</feature>
<comment type="caution">
    <text evidence="4">The sequence shown here is derived from an EMBL/GenBank/DDBJ whole genome shotgun (WGS) entry which is preliminary data.</text>
</comment>
<dbReference type="InterPro" id="IPR019196">
    <property type="entry name" value="ABC_transp_unknown"/>
</dbReference>
<feature type="domain" description="ABC-type uncharacterised transport system" evidence="2">
    <location>
        <begin position="195"/>
        <end position="495"/>
    </location>
</feature>
<gene>
    <name evidence="4" type="ORF">ATK78_3071</name>
</gene>
<dbReference type="AlphaFoldDB" id="A0A4R6ST22"/>
<reference evidence="4 5" key="1">
    <citation type="submission" date="2019-03" db="EMBL/GenBank/DDBJ databases">
        <title>Genomic Encyclopedia of Archaeal and Bacterial Type Strains, Phase II (KMG-II): from individual species to whole genera.</title>
        <authorList>
            <person name="Goeker M."/>
        </authorList>
    </citation>
    <scope>NUCLEOTIDE SEQUENCE [LARGE SCALE GENOMIC DNA]</scope>
    <source>
        <strain evidence="4 5">DSM 19035</strain>
    </source>
</reference>
<feature type="domain" description="DUF7088" evidence="3">
    <location>
        <begin position="37"/>
        <end position="146"/>
    </location>
</feature>
<dbReference type="InterPro" id="IPR055396">
    <property type="entry name" value="DUF7088"/>
</dbReference>
<evidence type="ECO:0000259" key="2">
    <source>
        <dbReference type="Pfam" id="PF09822"/>
    </source>
</evidence>
<evidence type="ECO:0000259" key="3">
    <source>
        <dbReference type="Pfam" id="PF23357"/>
    </source>
</evidence>
<organism evidence="4 5">
    <name type="scientific">Pedobacter metabolipauper</name>
    <dbReference type="NCBI Taxonomy" id="425513"/>
    <lineage>
        <taxon>Bacteria</taxon>
        <taxon>Pseudomonadati</taxon>
        <taxon>Bacteroidota</taxon>
        <taxon>Sphingobacteriia</taxon>
        <taxon>Sphingobacteriales</taxon>
        <taxon>Sphingobacteriaceae</taxon>
        <taxon>Pedobacter</taxon>
    </lineage>
</organism>
<evidence type="ECO:0000313" key="5">
    <source>
        <dbReference type="Proteomes" id="UP000295620"/>
    </source>
</evidence>
<evidence type="ECO:0000313" key="4">
    <source>
        <dbReference type="EMBL" id="TDQ08555.1"/>
    </source>
</evidence>
<dbReference type="Proteomes" id="UP000295620">
    <property type="component" value="Unassembled WGS sequence"/>
</dbReference>
<protein>
    <submittedName>
        <fullName evidence="4">Protein involved in gliding motility GldG</fullName>
    </submittedName>
</protein>